<dbReference type="RefSeq" id="WP_082247995.1">
    <property type="nucleotide sequence ID" value="NZ_CABWKE010000001.1"/>
</dbReference>
<dbReference type="PATRIC" id="fig|1682.24.peg.637"/>
<evidence type="ECO:0000256" key="2">
    <source>
        <dbReference type="ARBA" id="ARBA00023125"/>
    </source>
</evidence>
<dbReference type="GO" id="GO:0097367">
    <property type="term" value="F:carbohydrate derivative binding"/>
    <property type="evidence" value="ECO:0007669"/>
    <property type="project" value="InterPro"/>
</dbReference>
<evidence type="ECO:0000256" key="3">
    <source>
        <dbReference type="ARBA" id="ARBA00023163"/>
    </source>
</evidence>
<evidence type="ECO:0000313" key="7">
    <source>
        <dbReference type="EMBL" id="QSP98029.1"/>
    </source>
</evidence>
<dbReference type="SUPFAM" id="SSF46689">
    <property type="entry name" value="Homeodomain-like"/>
    <property type="match status" value="1"/>
</dbReference>
<gene>
    <name evidence="7" type="ORF">BLI009_02430</name>
    <name evidence="6" type="ORF">RY67_661</name>
</gene>
<feature type="domain" description="SIS" evidence="5">
    <location>
        <begin position="134"/>
        <end position="274"/>
    </location>
</feature>
<dbReference type="Pfam" id="PF01418">
    <property type="entry name" value="HTH_6"/>
    <property type="match status" value="1"/>
</dbReference>
<dbReference type="CDD" id="cd05013">
    <property type="entry name" value="SIS_RpiR"/>
    <property type="match status" value="1"/>
</dbReference>
<dbReference type="InterPro" id="IPR035472">
    <property type="entry name" value="RpiR-like_SIS"/>
</dbReference>
<name>A0A0M4LTD3_BIFLI</name>
<dbReference type="GO" id="GO:0003700">
    <property type="term" value="F:DNA-binding transcription factor activity"/>
    <property type="evidence" value="ECO:0007669"/>
    <property type="project" value="InterPro"/>
</dbReference>
<keyword evidence="3" id="KW-0804">Transcription</keyword>
<dbReference type="Gene3D" id="1.10.10.10">
    <property type="entry name" value="Winged helix-like DNA-binding domain superfamily/Winged helix DNA-binding domain"/>
    <property type="match status" value="1"/>
</dbReference>
<evidence type="ECO:0000259" key="5">
    <source>
        <dbReference type="PROSITE" id="PS51464"/>
    </source>
</evidence>
<dbReference type="PROSITE" id="PS51071">
    <property type="entry name" value="HTH_RPIR"/>
    <property type="match status" value="1"/>
</dbReference>
<dbReference type="EMBL" id="CP010411">
    <property type="protein sequence ID" value="ALE08718.1"/>
    <property type="molecule type" value="Genomic_DNA"/>
</dbReference>
<dbReference type="Proteomes" id="UP000663618">
    <property type="component" value="Chromosome"/>
</dbReference>
<evidence type="ECO:0000313" key="8">
    <source>
        <dbReference type="Proteomes" id="UP000067206"/>
    </source>
</evidence>
<evidence type="ECO:0000259" key="4">
    <source>
        <dbReference type="PROSITE" id="PS51071"/>
    </source>
</evidence>
<dbReference type="AlphaFoldDB" id="A0A0M4LTD3"/>
<proteinExistence type="predicted"/>
<feature type="domain" description="HTH rpiR-type" evidence="4">
    <location>
        <begin position="17"/>
        <end position="93"/>
    </location>
</feature>
<dbReference type="InterPro" id="IPR009057">
    <property type="entry name" value="Homeodomain-like_sf"/>
</dbReference>
<dbReference type="PANTHER" id="PTHR30514:SF1">
    <property type="entry name" value="HTH-TYPE TRANSCRIPTIONAL REGULATOR HEXR-RELATED"/>
    <property type="match status" value="1"/>
</dbReference>
<dbReference type="InterPro" id="IPR001347">
    <property type="entry name" value="SIS_dom"/>
</dbReference>
<dbReference type="PANTHER" id="PTHR30514">
    <property type="entry name" value="GLUCOKINASE"/>
    <property type="match status" value="1"/>
</dbReference>
<dbReference type="InterPro" id="IPR036388">
    <property type="entry name" value="WH-like_DNA-bd_sf"/>
</dbReference>
<evidence type="ECO:0000313" key="6">
    <source>
        <dbReference type="EMBL" id="ALE08718.1"/>
    </source>
</evidence>
<evidence type="ECO:0000256" key="1">
    <source>
        <dbReference type="ARBA" id="ARBA00023015"/>
    </source>
</evidence>
<protein>
    <submittedName>
        <fullName evidence="6 7">Transcriptional regulator</fullName>
    </submittedName>
</protein>
<dbReference type="InterPro" id="IPR000281">
    <property type="entry name" value="HTH_RpiR"/>
</dbReference>
<keyword evidence="2" id="KW-0238">DNA-binding</keyword>
<dbReference type="Pfam" id="PF01380">
    <property type="entry name" value="SIS"/>
    <property type="match status" value="1"/>
</dbReference>
<keyword evidence="1" id="KW-0805">Transcription regulation</keyword>
<dbReference type="SUPFAM" id="SSF53697">
    <property type="entry name" value="SIS domain"/>
    <property type="match status" value="1"/>
</dbReference>
<dbReference type="Proteomes" id="UP000067206">
    <property type="component" value="Chromosome"/>
</dbReference>
<sequence>MSVLPDTLPNDGQATPSLFLAKLRLSLNDLRAGERRAIAAMLANPSKVPEWSTADVARQSGTSPATVVRACQRIGFRGYQHLRLEFARLTETSQEDMTANEDDDVSTAMAVFHDAVEALRLTTRSLDQVALIHATEIVSSARRVLCTASGFSLPPLQDAALRLTTSGIDVSAPQDVIAQQFGAHSLGPQDVCLAVSYSGANTHTLRTCQIAKQQGASVIAVTNFSKSPLADLSDVLLVTGVAPVRHSVDPSADRVAQMCMLHALSTLVAHRCTDTTPDMRQVVADSISEHLDQ</sequence>
<dbReference type="GO" id="GO:0003677">
    <property type="term" value="F:DNA binding"/>
    <property type="evidence" value="ECO:0007669"/>
    <property type="project" value="UniProtKB-KW"/>
</dbReference>
<reference evidence="6 8" key="1">
    <citation type="submission" date="2014-12" db="EMBL/GenBank/DDBJ databases">
        <title>Complete genome sequence of Bifidobacterium longum subsp. infantis BT1.</title>
        <authorList>
            <person name="Kim J.F."/>
            <person name="Kwak M.-J."/>
        </authorList>
    </citation>
    <scope>NUCLEOTIDE SEQUENCE [LARGE SCALE GENOMIC DNA]</scope>
    <source>
        <strain evidence="6 8">BT1</strain>
    </source>
</reference>
<dbReference type="Gene3D" id="3.40.50.10490">
    <property type="entry name" value="Glucose-6-phosphate isomerase like protein, domain 1"/>
    <property type="match status" value="1"/>
</dbReference>
<dbReference type="GO" id="GO:1901135">
    <property type="term" value="P:carbohydrate derivative metabolic process"/>
    <property type="evidence" value="ECO:0007669"/>
    <property type="project" value="InterPro"/>
</dbReference>
<reference evidence="7" key="2">
    <citation type="submission" date="2021-03" db="EMBL/GenBank/DDBJ databases">
        <title>Genome sequencing of Bifidobacterium longum subsp. infantis JCM 7009.</title>
        <authorList>
            <person name="Kim J."/>
        </authorList>
    </citation>
    <scope>NUCLEOTIDE SEQUENCE</scope>
    <source>
        <strain evidence="7">JCM 7009</strain>
    </source>
</reference>
<dbReference type="InterPro" id="IPR047640">
    <property type="entry name" value="RpiR-like"/>
</dbReference>
<accession>A0A0M4LTD3</accession>
<organism evidence="6 8">
    <name type="scientific">Bifidobacterium longum subsp. infantis</name>
    <dbReference type="NCBI Taxonomy" id="1682"/>
    <lineage>
        <taxon>Bacteria</taxon>
        <taxon>Bacillati</taxon>
        <taxon>Actinomycetota</taxon>
        <taxon>Actinomycetes</taxon>
        <taxon>Bifidobacteriales</taxon>
        <taxon>Bifidobacteriaceae</taxon>
        <taxon>Bifidobacterium</taxon>
    </lineage>
</organism>
<dbReference type="InterPro" id="IPR046348">
    <property type="entry name" value="SIS_dom_sf"/>
</dbReference>
<dbReference type="PROSITE" id="PS51464">
    <property type="entry name" value="SIS"/>
    <property type="match status" value="1"/>
</dbReference>
<dbReference type="EMBL" id="CP071248">
    <property type="protein sequence ID" value="QSP98029.1"/>
    <property type="molecule type" value="Genomic_DNA"/>
</dbReference>